<keyword evidence="4" id="KW-1185">Reference proteome</keyword>
<reference evidence="3 4" key="1">
    <citation type="journal article" date="2019" name="Gigascience">
        <title>Whole-genome sequence of the oriental lung fluke Paragonimus westermani.</title>
        <authorList>
            <person name="Oey H."/>
            <person name="Zakrzewski M."/>
            <person name="Narain K."/>
            <person name="Devi K.R."/>
            <person name="Agatsuma T."/>
            <person name="Nawaratna S."/>
            <person name="Gobert G.N."/>
            <person name="Jones M.K."/>
            <person name="Ragan M.A."/>
            <person name="McManus D.P."/>
            <person name="Krause L."/>
        </authorList>
    </citation>
    <scope>NUCLEOTIDE SEQUENCE [LARGE SCALE GENOMIC DNA]</scope>
    <source>
        <strain evidence="3 4">IND2009</strain>
    </source>
</reference>
<accession>A0A5J4N633</accession>
<feature type="region of interest" description="Disordered" evidence="1">
    <location>
        <begin position="1"/>
        <end position="22"/>
    </location>
</feature>
<sequence length="867" mass="95705">KSCAKVWVAAQPPSDLRPQPPHIDQLESEKLAWTRDLPLIGKKAPELHLQDSVVDQSGAAAEQSTKKSRTQSQARFDLCGLVVPPDAIIDTHLGLHHHGEEPERAGYTVGELFHLARSSVPSQRRLALATIATSLAQTRRGLHVPSLAPPSFPSLIYGLLSSHNIETYMSEGAGESGGGGGKGGVAFLLRWCLDEAVSSLTSVGAAAATVDINGHAVGVSLGLTVECIRGLTNLLCDSYGEASLNNAFEWASTLITFKSISLKPSEKADLFNAQTHGLMYSTTDNKPDSDPEEDHSRLMALDPIYFLFTQGQLAQRLSWLLDNRSGMAGIRLPADAAGLWLPALLIRGVRHSSTLAYSVNDFQLVERCCSYLITSTTDMMDAGNLESLVTSLPTALPLKLAIKLQLEALRCLSTCLDSRIGGPDCIPRHALITLKAHFPLLIRSCMKVHICYTSRFVEKTDRIDHSVQGIEQFLLPLLGAWLQFLSCAIGELFDANRNLSDESLHQLFDQLLGLGFNLLNHYRGQLPCLQDTWFNVEPLQYQLIDLWTNHLTPLFTHAVWKQCTARFIRYGSVLTGSPELLCDVDVVTLPVSCTETANTENQELNKQIIDWQALAYDTRIDSTLLEPIGFAPSCLPDLGTRVCFRYTGPSGNLATLIWPRLRIPMEDESDTLAIDPTCTHAFPLLVCLVCTLEQLLLQWRLHLASTFSADVLSPLMTWIERLALGNSPPWIPSRNANNYSTLPHALIALESELAVRALLLMSRITVQDSPLGHKLTQGLCMNPKGNLLYLASLRLIPLLRGKQMVLLRELLDNIVFARPQIEFVLRHMKDDNGSMEIVSHLPKIEEMYKKYMLSRGISSHCSSAPTK</sequence>
<dbReference type="PANTHER" id="PTHR21483:SF18">
    <property type="entry name" value="RNA POLYMERASE II-ASSOCIATED PROTEIN 1"/>
    <property type="match status" value="1"/>
</dbReference>
<gene>
    <name evidence="3" type="ORF">DEA37_0009372</name>
</gene>
<evidence type="ECO:0000259" key="2">
    <source>
        <dbReference type="Pfam" id="PF08620"/>
    </source>
</evidence>
<dbReference type="Pfam" id="PF08620">
    <property type="entry name" value="RPAP1_C"/>
    <property type="match status" value="1"/>
</dbReference>
<dbReference type="GO" id="GO:0006366">
    <property type="term" value="P:transcription by RNA polymerase II"/>
    <property type="evidence" value="ECO:0007669"/>
    <property type="project" value="InterPro"/>
</dbReference>
<dbReference type="InterPro" id="IPR039913">
    <property type="entry name" value="RPAP1/Rba50"/>
</dbReference>
<evidence type="ECO:0000313" key="3">
    <source>
        <dbReference type="EMBL" id="KAA3670878.1"/>
    </source>
</evidence>
<evidence type="ECO:0000313" key="4">
    <source>
        <dbReference type="Proteomes" id="UP000324629"/>
    </source>
</evidence>
<comment type="caution">
    <text evidence="3">The sequence shown here is derived from an EMBL/GenBank/DDBJ whole genome shotgun (WGS) entry which is preliminary data.</text>
</comment>
<feature type="non-terminal residue" evidence="3">
    <location>
        <position position="1"/>
    </location>
</feature>
<dbReference type="AlphaFoldDB" id="A0A5J4N633"/>
<protein>
    <recommendedName>
        <fullName evidence="2">RPAP1 C-terminal domain-containing protein</fullName>
    </recommendedName>
</protein>
<feature type="domain" description="RPAP1 C-terminal" evidence="2">
    <location>
        <begin position="73"/>
        <end position="135"/>
    </location>
</feature>
<evidence type="ECO:0000256" key="1">
    <source>
        <dbReference type="SAM" id="MobiDB-lite"/>
    </source>
</evidence>
<dbReference type="Proteomes" id="UP000324629">
    <property type="component" value="Unassembled WGS sequence"/>
</dbReference>
<name>A0A5J4N633_9TREM</name>
<dbReference type="InterPro" id="IPR013929">
    <property type="entry name" value="RPAP1_C"/>
</dbReference>
<organism evidence="3 4">
    <name type="scientific">Paragonimus westermani</name>
    <dbReference type="NCBI Taxonomy" id="34504"/>
    <lineage>
        <taxon>Eukaryota</taxon>
        <taxon>Metazoa</taxon>
        <taxon>Spiralia</taxon>
        <taxon>Lophotrochozoa</taxon>
        <taxon>Platyhelminthes</taxon>
        <taxon>Trematoda</taxon>
        <taxon>Digenea</taxon>
        <taxon>Plagiorchiida</taxon>
        <taxon>Troglotremata</taxon>
        <taxon>Troglotrematidae</taxon>
        <taxon>Paragonimus</taxon>
    </lineage>
</organism>
<feature type="non-terminal residue" evidence="3">
    <location>
        <position position="867"/>
    </location>
</feature>
<dbReference type="PANTHER" id="PTHR21483">
    <property type="entry name" value="RNA POLYMERASE II-ASSOCIATED PROTEIN 1"/>
    <property type="match status" value="1"/>
</dbReference>
<dbReference type="EMBL" id="QNGE01007973">
    <property type="protein sequence ID" value="KAA3670878.1"/>
    <property type="molecule type" value="Genomic_DNA"/>
</dbReference>
<proteinExistence type="predicted"/>